<comment type="caution">
    <text evidence="5">The sequence shown here is derived from an EMBL/GenBank/DDBJ whole genome shotgun (WGS) entry which is preliminary data.</text>
</comment>
<evidence type="ECO:0000256" key="1">
    <source>
        <dbReference type="ARBA" id="ARBA00007692"/>
    </source>
</evidence>
<dbReference type="STRING" id="888268.A0A1E5WI09"/>
<dbReference type="SMART" id="SM00733">
    <property type="entry name" value="Mterf"/>
    <property type="match status" value="7"/>
</dbReference>
<dbReference type="GO" id="GO:0006353">
    <property type="term" value="P:DNA-templated transcription termination"/>
    <property type="evidence" value="ECO:0007669"/>
    <property type="project" value="UniProtKB-KW"/>
</dbReference>
<dbReference type="PANTHER" id="PTHR13068">
    <property type="entry name" value="CGI-12 PROTEIN-RELATED"/>
    <property type="match status" value="1"/>
</dbReference>
<dbReference type="Proteomes" id="UP000095767">
    <property type="component" value="Unassembled WGS sequence"/>
</dbReference>
<dbReference type="InterPro" id="IPR038538">
    <property type="entry name" value="MTERF_sf"/>
</dbReference>
<dbReference type="GO" id="GO:0003676">
    <property type="term" value="F:nucleic acid binding"/>
    <property type="evidence" value="ECO:0007669"/>
    <property type="project" value="InterPro"/>
</dbReference>
<evidence type="ECO:0000313" key="5">
    <source>
        <dbReference type="EMBL" id="OEL37039.1"/>
    </source>
</evidence>
<dbReference type="Pfam" id="PF02536">
    <property type="entry name" value="mTERF"/>
    <property type="match status" value="2"/>
</dbReference>
<dbReference type="InterPro" id="IPR003690">
    <property type="entry name" value="MTERF"/>
</dbReference>
<keyword evidence="2" id="KW-0805">Transcription regulation</keyword>
<evidence type="ECO:0000313" key="6">
    <source>
        <dbReference type="Proteomes" id="UP000095767"/>
    </source>
</evidence>
<feature type="region of interest" description="Disordered" evidence="4">
    <location>
        <begin position="223"/>
        <end position="242"/>
    </location>
</feature>
<comment type="similarity">
    <text evidence="1">Belongs to the mTERF family.</text>
</comment>
<keyword evidence="2" id="KW-0806">Transcription termination</keyword>
<evidence type="ECO:0000256" key="4">
    <source>
        <dbReference type="SAM" id="MobiDB-lite"/>
    </source>
</evidence>
<keyword evidence="3" id="KW-0809">Transit peptide</keyword>
<gene>
    <name evidence="5" type="ORF">BAE44_0001942</name>
</gene>
<dbReference type="FunFam" id="1.25.70.10:FF:000001">
    <property type="entry name" value="Mitochondrial transcription termination factor-like"/>
    <property type="match status" value="2"/>
</dbReference>
<sequence length="632" mass="70368">MIPRLSFYLSFLGSYEVVHTAIRRYRYLLSRNVERVVKPNIAFLQQCGLTFCDIVKIFSLDSRMLVVEPKRVKEIVVCADMLGVPRNSAMFKHALVATHIVSPERISARLDFLKKALGCSEAELGIAVRKLPNILNFTEGRMSRTVDFLKKEVGLDLNYIVHRPALLNYSMAKRLMPRHYVLKVLKAKGLVEKNDDFYTAVSLTEERFIKSPALQPWNLLEQNPNLTSRTHPSPRGAPPEPDAMLRLRSHLLPAVRAASPLSTASSIHRLILYSTSTAAAAAATTPAAQFVVEDYLANSCGLTPAQARKASRYLPHLKSPSNADAVRAFLAGIGVTKADVARAVARNPRILCSRVDETLSPRIAQLRGFGLSPPQISRLIGINSKILQSQCMIPRLSFYLSFLGSYEVVHAAFRGCRYLLDQNVERVVKPNIAFLQQCGLTVCDIVMIFSLGSGMLLLEPKRVKEVVVCADMLGVPRNSAMFKHALVSIHMISPERISARSDFLKKALGCSEAELGIAVRKLPNVLNFAEGRMSRLVDFLKTEVGLEVNYIVHRPALLRYSMTKRLMPRHYVLKALKAKGLVEKSVDFFTAVCLTEERFTKRFLDCYKESVPGLSDAYAAACAGQVPPEIQL</sequence>
<keyword evidence="6" id="KW-1185">Reference proteome</keyword>
<evidence type="ECO:0000256" key="3">
    <source>
        <dbReference type="ARBA" id="ARBA00022946"/>
    </source>
</evidence>
<proteinExistence type="inferred from homology"/>
<organism evidence="5 6">
    <name type="scientific">Dichanthelium oligosanthes</name>
    <dbReference type="NCBI Taxonomy" id="888268"/>
    <lineage>
        <taxon>Eukaryota</taxon>
        <taxon>Viridiplantae</taxon>
        <taxon>Streptophyta</taxon>
        <taxon>Embryophyta</taxon>
        <taxon>Tracheophyta</taxon>
        <taxon>Spermatophyta</taxon>
        <taxon>Magnoliopsida</taxon>
        <taxon>Liliopsida</taxon>
        <taxon>Poales</taxon>
        <taxon>Poaceae</taxon>
        <taxon>PACMAD clade</taxon>
        <taxon>Panicoideae</taxon>
        <taxon>Panicodae</taxon>
        <taxon>Paniceae</taxon>
        <taxon>Dichantheliinae</taxon>
        <taxon>Dichanthelium</taxon>
    </lineage>
</organism>
<keyword evidence="2" id="KW-0804">Transcription</keyword>
<reference evidence="5 6" key="1">
    <citation type="submission" date="2016-09" db="EMBL/GenBank/DDBJ databases">
        <title>The draft genome of Dichanthelium oligosanthes: A C3 panicoid grass species.</title>
        <authorList>
            <person name="Studer A.J."/>
            <person name="Schnable J.C."/>
            <person name="Brutnell T.P."/>
        </authorList>
    </citation>
    <scope>NUCLEOTIDE SEQUENCE [LARGE SCALE GENOMIC DNA]</scope>
    <source>
        <strain evidence="6">cv. Kellogg 1175</strain>
        <tissue evidence="5">Leaf</tissue>
    </source>
</reference>
<dbReference type="AlphaFoldDB" id="A0A1E5WI09"/>
<dbReference type="OrthoDB" id="637806at2759"/>
<evidence type="ECO:0000256" key="2">
    <source>
        <dbReference type="ARBA" id="ARBA00022472"/>
    </source>
</evidence>
<protein>
    <submittedName>
        <fullName evidence="5">Uncharacterized protein</fullName>
    </submittedName>
</protein>
<dbReference type="EMBL" id="LWDX02006861">
    <property type="protein sequence ID" value="OEL37039.1"/>
    <property type="molecule type" value="Genomic_DNA"/>
</dbReference>
<accession>A0A1E5WI09</accession>
<name>A0A1E5WI09_9POAL</name>
<dbReference type="PANTHER" id="PTHR13068:SF39">
    <property type="entry name" value="OS02G0749900 PROTEIN"/>
    <property type="match status" value="1"/>
</dbReference>
<dbReference type="Gene3D" id="1.25.70.10">
    <property type="entry name" value="Transcription termination factor 3, mitochondrial"/>
    <property type="match status" value="2"/>
</dbReference>